<dbReference type="GO" id="GO:0006047">
    <property type="term" value="P:UDP-N-acetylglucosamine metabolic process"/>
    <property type="evidence" value="ECO:0007669"/>
    <property type="project" value="TreeGrafter"/>
</dbReference>
<dbReference type="NCBIfam" id="TIGR01135">
    <property type="entry name" value="glmS"/>
    <property type="match status" value="1"/>
</dbReference>
<keyword evidence="7 10" id="KW-0808">Transferase</keyword>
<feature type="active site" description="For Fru-6P isomerization activity" evidence="10">
    <location>
        <position position="614"/>
    </location>
</feature>
<dbReference type="Proteomes" id="UP000237684">
    <property type="component" value="Unassembled WGS sequence"/>
</dbReference>
<dbReference type="Gene3D" id="3.40.50.10490">
    <property type="entry name" value="Glucose-6-phosphate isomerase like protein, domain 1"/>
    <property type="match status" value="2"/>
</dbReference>
<dbReference type="Pfam" id="PF01380">
    <property type="entry name" value="SIS"/>
    <property type="match status" value="2"/>
</dbReference>
<evidence type="ECO:0000256" key="5">
    <source>
        <dbReference type="ARBA" id="ARBA00022490"/>
    </source>
</evidence>
<dbReference type="GO" id="GO:0006487">
    <property type="term" value="P:protein N-linked glycosylation"/>
    <property type="evidence" value="ECO:0007669"/>
    <property type="project" value="TreeGrafter"/>
</dbReference>
<keyword evidence="5 10" id="KW-0963">Cytoplasm</keyword>
<dbReference type="InterPro" id="IPR047084">
    <property type="entry name" value="GFAT_N"/>
</dbReference>
<dbReference type="FunCoup" id="A0A2S8SUX0">
    <property type="interactions" value="317"/>
</dbReference>
<evidence type="ECO:0000256" key="7">
    <source>
        <dbReference type="ARBA" id="ARBA00022679"/>
    </source>
</evidence>
<evidence type="ECO:0000256" key="3">
    <source>
        <dbReference type="ARBA" id="ARBA00012916"/>
    </source>
</evidence>
<evidence type="ECO:0000259" key="11">
    <source>
        <dbReference type="PROSITE" id="PS51278"/>
    </source>
</evidence>
<evidence type="ECO:0000256" key="8">
    <source>
        <dbReference type="ARBA" id="ARBA00022737"/>
    </source>
</evidence>
<keyword evidence="8" id="KW-0677">Repeat</keyword>
<dbReference type="FunFam" id="3.40.50.10490:FF:000001">
    <property type="entry name" value="Glutamine--fructose-6-phosphate aminotransferase [isomerizing]"/>
    <property type="match status" value="1"/>
</dbReference>
<proteinExistence type="inferred from homology"/>
<dbReference type="EC" id="2.6.1.16" evidence="3 10"/>
<dbReference type="CDD" id="cd05008">
    <property type="entry name" value="SIS_GlmS_GlmD_1"/>
    <property type="match status" value="1"/>
</dbReference>
<dbReference type="GO" id="GO:0005829">
    <property type="term" value="C:cytosol"/>
    <property type="evidence" value="ECO:0007669"/>
    <property type="project" value="TreeGrafter"/>
</dbReference>
<dbReference type="InterPro" id="IPR017932">
    <property type="entry name" value="GATase_2_dom"/>
</dbReference>
<evidence type="ECO:0000256" key="4">
    <source>
        <dbReference type="ARBA" id="ARBA00016090"/>
    </source>
</evidence>
<dbReference type="OrthoDB" id="106547at2"/>
<evidence type="ECO:0000256" key="1">
    <source>
        <dbReference type="ARBA" id="ARBA00001031"/>
    </source>
</evidence>
<dbReference type="InterPro" id="IPR035490">
    <property type="entry name" value="GlmS/FrlB_SIS"/>
</dbReference>
<comment type="subcellular location">
    <subcellularLocation>
        <location evidence="2 10">Cytoplasm</location>
    </subcellularLocation>
</comment>
<dbReference type="InterPro" id="IPR046348">
    <property type="entry name" value="SIS_dom_sf"/>
</dbReference>
<dbReference type="PROSITE" id="PS51278">
    <property type="entry name" value="GATASE_TYPE_2"/>
    <property type="match status" value="1"/>
</dbReference>
<comment type="caution">
    <text evidence="13">The sequence shown here is derived from an EMBL/GenBank/DDBJ whole genome shotgun (WGS) entry which is preliminary data.</text>
</comment>
<keyword evidence="9" id="KW-0315">Glutamine amidotransferase</keyword>
<sequence length="619" mass="67501">MCGIVGYIGTQQAAGVLTFGLSKLEYRGYDSAGIAVAGTDGIAMRRAVGKLRNLQHSLEGAPLGGSAGIGHTRWATHGAPSEINCHPHADASGQVFVVHNGIIENYAEIRAELENQGIVFRSQTDTEVLPNLIKRAFDECGDLQLAVRKALENVRGAYALAVMHADFPDTVVAVRQTAPLVIGLGEGENFCASDALAILSETRRIIFLDNGEIALLKADGVEIFDLESGEKREKLVQELDWSPDSASKGDYPHFMLKEVHEQPVVIERLLKHYANETHSHISFENIGLSREELRGVRRIFIQACGTSWHAGLVGKLLIERLGFISVDVDTSSEFRYRNVAAHTGGAILDADTLVIAISQSGETADTLAGVQEAKERGLKVISVVNMPASSIVRASDGVIYTHAGPEVSVASTKAYIGQIGALYLLSLYLGEIHGLIDEARMKRRLAKFAELPALMREILSDDSEIRRAAERFWLAEHAFFIGRGYGQPSALEGALKLKEISYIHAEGYAAGELKHGPLALIDEKMPVVAIATQGVTYEKMLSNMQEVRARGGKLIAVAARDDHEIDKYAEFVLRVPELTESFTPFLVALPMQLLAYHIAVLRDYDVDMPRNLAKSVTVE</sequence>
<name>A0A2S8SUX0_9BACT</name>
<dbReference type="InterPro" id="IPR035466">
    <property type="entry name" value="GlmS/AgaS_SIS"/>
</dbReference>
<dbReference type="GO" id="GO:0046349">
    <property type="term" value="P:amino sugar biosynthetic process"/>
    <property type="evidence" value="ECO:0007669"/>
    <property type="project" value="UniProtKB-ARBA"/>
</dbReference>
<reference evidence="13 14" key="1">
    <citation type="journal article" date="2018" name="Syst. Appl. Microbiol.">
        <title>Abditibacterium utsteinense sp. nov., the first cultivated member of candidate phylum FBP, isolated from ice-free Antarctic soil samples.</title>
        <authorList>
            <person name="Tahon G."/>
            <person name="Tytgat B."/>
            <person name="Lebbe L."/>
            <person name="Carlier A."/>
            <person name="Willems A."/>
        </authorList>
    </citation>
    <scope>NUCLEOTIDE SEQUENCE [LARGE SCALE GENOMIC DNA]</scope>
    <source>
        <strain evidence="13 14">LMG 29911</strain>
    </source>
</reference>
<dbReference type="Gene3D" id="3.60.20.10">
    <property type="entry name" value="Glutamine Phosphoribosylpyrophosphate, subunit 1, domain 1"/>
    <property type="match status" value="1"/>
</dbReference>
<feature type="domain" description="SIS" evidence="12">
    <location>
        <begin position="468"/>
        <end position="609"/>
    </location>
</feature>
<comment type="subunit">
    <text evidence="10">Homodimer.</text>
</comment>
<feature type="domain" description="Glutamine amidotransferase type-2" evidence="11">
    <location>
        <begin position="2"/>
        <end position="219"/>
    </location>
</feature>
<gene>
    <name evidence="10" type="primary">glmS</name>
    <name evidence="13" type="ORF">B1R32_10488</name>
</gene>
<dbReference type="NCBIfam" id="NF001484">
    <property type="entry name" value="PRK00331.1"/>
    <property type="match status" value="1"/>
</dbReference>
<dbReference type="FunFam" id="3.60.20.10:FF:000006">
    <property type="entry name" value="Glutamine--fructose-6-phosphate aminotransferase [isomerizing]"/>
    <property type="match status" value="1"/>
</dbReference>
<dbReference type="SUPFAM" id="SSF53697">
    <property type="entry name" value="SIS domain"/>
    <property type="match status" value="1"/>
</dbReference>
<dbReference type="InParanoid" id="A0A2S8SUX0"/>
<dbReference type="Pfam" id="PF13522">
    <property type="entry name" value="GATase_6"/>
    <property type="match status" value="1"/>
</dbReference>
<organism evidence="13 14">
    <name type="scientific">Abditibacterium utsteinense</name>
    <dbReference type="NCBI Taxonomy" id="1960156"/>
    <lineage>
        <taxon>Bacteria</taxon>
        <taxon>Pseudomonadati</taxon>
        <taxon>Abditibacteriota</taxon>
        <taxon>Abditibacteriia</taxon>
        <taxon>Abditibacteriales</taxon>
        <taxon>Abditibacteriaceae</taxon>
        <taxon>Abditibacterium</taxon>
    </lineage>
</organism>
<dbReference type="HAMAP" id="MF_00164">
    <property type="entry name" value="GlmS"/>
    <property type="match status" value="1"/>
</dbReference>
<dbReference type="GO" id="GO:0097367">
    <property type="term" value="F:carbohydrate derivative binding"/>
    <property type="evidence" value="ECO:0007669"/>
    <property type="project" value="InterPro"/>
</dbReference>
<dbReference type="SUPFAM" id="SSF56235">
    <property type="entry name" value="N-terminal nucleophile aminohydrolases (Ntn hydrolases)"/>
    <property type="match status" value="1"/>
</dbReference>
<feature type="active site" description="Nucleophile; for GATase activity" evidence="10">
    <location>
        <position position="2"/>
    </location>
</feature>
<evidence type="ECO:0000259" key="12">
    <source>
        <dbReference type="PROSITE" id="PS51464"/>
    </source>
</evidence>
<dbReference type="CDD" id="cd05009">
    <property type="entry name" value="SIS_GlmS_GlmD_2"/>
    <property type="match status" value="1"/>
</dbReference>
<keyword evidence="14" id="KW-1185">Reference proteome</keyword>
<accession>A0A2S8SUX0</accession>
<evidence type="ECO:0000256" key="2">
    <source>
        <dbReference type="ARBA" id="ARBA00004496"/>
    </source>
</evidence>
<dbReference type="InterPro" id="IPR001347">
    <property type="entry name" value="SIS_dom"/>
</dbReference>
<evidence type="ECO:0000313" key="14">
    <source>
        <dbReference type="Proteomes" id="UP000237684"/>
    </source>
</evidence>
<keyword evidence="6 10" id="KW-0032">Aminotransferase</keyword>
<dbReference type="InterPro" id="IPR005855">
    <property type="entry name" value="GFAT"/>
</dbReference>
<dbReference type="PANTHER" id="PTHR10937">
    <property type="entry name" value="GLUCOSAMINE--FRUCTOSE-6-PHOSPHATE AMINOTRANSFERASE, ISOMERIZING"/>
    <property type="match status" value="1"/>
</dbReference>
<evidence type="ECO:0000256" key="9">
    <source>
        <dbReference type="ARBA" id="ARBA00022962"/>
    </source>
</evidence>
<dbReference type="GO" id="GO:0004360">
    <property type="term" value="F:glutamine-fructose-6-phosphate transaminase (isomerizing) activity"/>
    <property type="evidence" value="ECO:0007669"/>
    <property type="project" value="UniProtKB-UniRule"/>
</dbReference>
<dbReference type="CDD" id="cd00714">
    <property type="entry name" value="GFAT"/>
    <property type="match status" value="1"/>
</dbReference>
<dbReference type="EMBL" id="NIGF01000004">
    <property type="protein sequence ID" value="PQV64595.1"/>
    <property type="molecule type" value="Genomic_DNA"/>
</dbReference>
<dbReference type="GO" id="GO:0006002">
    <property type="term" value="P:fructose 6-phosphate metabolic process"/>
    <property type="evidence" value="ECO:0007669"/>
    <property type="project" value="TreeGrafter"/>
</dbReference>
<dbReference type="InterPro" id="IPR029055">
    <property type="entry name" value="Ntn_hydrolases_N"/>
</dbReference>
<evidence type="ECO:0000313" key="13">
    <source>
        <dbReference type="EMBL" id="PQV64595.1"/>
    </source>
</evidence>
<dbReference type="RefSeq" id="WP_105482974.1">
    <property type="nucleotide sequence ID" value="NZ_NIGF01000004.1"/>
</dbReference>
<feature type="initiator methionine" description="Removed" evidence="10">
    <location>
        <position position="1"/>
    </location>
</feature>
<dbReference type="GO" id="GO:0005975">
    <property type="term" value="P:carbohydrate metabolic process"/>
    <property type="evidence" value="ECO:0007669"/>
    <property type="project" value="UniProtKB-UniRule"/>
</dbReference>
<dbReference type="PANTHER" id="PTHR10937:SF0">
    <property type="entry name" value="GLUTAMINE--FRUCTOSE-6-PHOSPHATE TRANSAMINASE (ISOMERIZING)"/>
    <property type="match status" value="1"/>
</dbReference>
<comment type="function">
    <text evidence="10">Catalyzes the first step in hexosamine metabolism, converting fructose-6P into glucosamine-6P using glutamine as a nitrogen source.</text>
</comment>
<dbReference type="PROSITE" id="PS51464">
    <property type="entry name" value="SIS"/>
    <property type="match status" value="2"/>
</dbReference>
<evidence type="ECO:0000256" key="6">
    <source>
        <dbReference type="ARBA" id="ARBA00022576"/>
    </source>
</evidence>
<dbReference type="AlphaFoldDB" id="A0A2S8SUX0"/>
<feature type="domain" description="SIS" evidence="12">
    <location>
        <begin position="289"/>
        <end position="435"/>
    </location>
</feature>
<dbReference type="FunFam" id="3.40.50.10490:FF:000002">
    <property type="entry name" value="Glutamine--fructose-6-phosphate aminotransferase [isomerizing]"/>
    <property type="match status" value="1"/>
</dbReference>
<protein>
    <recommendedName>
        <fullName evidence="4 10">Glutamine--fructose-6-phosphate aminotransferase [isomerizing]</fullName>
        <ecNumber evidence="3 10">2.6.1.16</ecNumber>
    </recommendedName>
    <alternativeName>
        <fullName evidence="10">D-fructose-6-phosphate amidotransferase</fullName>
    </alternativeName>
    <alternativeName>
        <fullName evidence="10">GFAT</fullName>
    </alternativeName>
    <alternativeName>
        <fullName evidence="10">Glucosamine-6-phosphate synthase</fullName>
    </alternativeName>
    <alternativeName>
        <fullName evidence="10">Hexosephosphate aminotransferase</fullName>
    </alternativeName>
    <alternativeName>
        <fullName evidence="10">L-glutamine--D-fructose-6-phosphate amidotransferase</fullName>
    </alternativeName>
</protein>
<comment type="catalytic activity">
    <reaction evidence="1 10">
        <text>D-fructose 6-phosphate + L-glutamine = D-glucosamine 6-phosphate + L-glutamate</text>
        <dbReference type="Rhea" id="RHEA:13237"/>
        <dbReference type="ChEBI" id="CHEBI:29985"/>
        <dbReference type="ChEBI" id="CHEBI:58359"/>
        <dbReference type="ChEBI" id="CHEBI:58725"/>
        <dbReference type="ChEBI" id="CHEBI:61527"/>
        <dbReference type="EC" id="2.6.1.16"/>
    </reaction>
</comment>
<evidence type="ECO:0000256" key="10">
    <source>
        <dbReference type="HAMAP-Rule" id="MF_00164"/>
    </source>
</evidence>